<evidence type="ECO:0008006" key="3">
    <source>
        <dbReference type="Google" id="ProtNLM"/>
    </source>
</evidence>
<dbReference type="InterPro" id="IPR021701">
    <property type="entry name" value="DUF3284"/>
</dbReference>
<dbReference type="RefSeq" id="WP_412362922.1">
    <property type="nucleotide sequence ID" value="NZ_AZFM01000002.1"/>
</dbReference>
<sequence>MADFFNYLDQQLITAIKQARGNDLPVNLQSGTRYDQNGIKTEITQYKRGELYEADFHNDRFHIVISYRTQDIDKGVKIIFSENIKSYDESKHGWVSNLLYNLQLKFGAKKELKRMAQGVKANMAA</sequence>
<comment type="caution">
    <text evidence="1">The sequence shown here is derived from an EMBL/GenBank/DDBJ whole genome shotgun (WGS) entry which is preliminary data.</text>
</comment>
<dbReference type="STRING" id="1423763.FC46_GL000601"/>
<reference evidence="1 2" key="1">
    <citation type="journal article" date="2015" name="Genome Announc.">
        <title>Expanding the biotechnology potential of lactobacilli through comparative genomics of 213 strains and associated genera.</title>
        <authorList>
            <person name="Sun Z."/>
            <person name="Harris H.M."/>
            <person name="McCann A."/>
            <person name="Guo C."/>
            <person name="Argimon S."/>
            <person name="Zhang W."/>
            <person name="Yang X."/>
            <person name="Jeffery I.B."/>
            <person name="Cooney J.C."/>
            <person name="Kagawa T.F."/>
            <person name="Liu W."/>
            <person name="Song Y."/>
            <person name="Salvetti E."/>
            <person name="Wrobel A."/>
            <person name="Rasinkangas P."/>
            <person name="Parkhill J."/>
            <person name="Rea M.C."/>
            <person name="O'Sullivan O."/>
            <person name="Ritari J."/>
            <person name="Douillard F.P."/>
            <person name="Paul Ross R."/>
            <person name="Yang R."/>
            <person name="Briner A.E."/>
            <person name="Felis G.E."/>
            <person name="de Vos W.M."/>
            <person name="Barrangou R."/>
            <person name="Klaenhammer T.R."/>
            <person name="Caufield P.W."/>
            <person name="Cui Y."/>
            <person name="Zhang H."/>
            <person name="O'Toole P.W."/>
        </authorList>
    </citation>
    <scope>NUCLEOTIDE SEQUENCE [LARGE SCALE GENOMIC DNA]</scope>
    <source>
        <strain evidence="1 2">DSM 16043</strain>
    </source>
</reference>
<accession>A0A0R1UCZ8</accession>
<evidence type="ECO:0000313" key="2">
    <source>
        <dbReference type="Proteomes" id="UP000051036"/>
    </source>
</evidence>
<dbReference type="AlphaFoldDB" id="A0A0R1UCZ8"/>
<name>A0A0R1UCZ8_9LACO</name>
<dbReference type="Proteomes" id="UP000051036">
    <property type="component" value="Unassembled WGS sequence"/>
</dbReference>
<proteinExistence type="predicted"/>
<keyword evidence="2" id="KW-1185">Reference proteome</keyword>
<evidence type="ECO:0000313" key="1">
    <source>
        <dbReference type="EMBL" id="KRL91303.1"/>
    </source>
</evidence>
<dbReference type="Pfam" id="PF11687">
    <property type="entry name" value="DUF3284"/>
    <property type="match status" value="1"/>
</dbReference>
<dbReference type="PATRIC" id="fig|1423763.3.peg.605"/>
<dbReference type="EMBL" id="AZFM01000002">
    <property type="protein sequence ID" value="KRL91303.1"/>
    <property type="molecule type" value="Genomic_DNA"/>
</dbReference>
<gene>
    <name evidence="1" type="ORF">FC46_GL000601</name>
</gene>
<protein>
    <recommendedName>
        <fullName evidence="3">DUF3284 domain-containing protein</fullName>
    </recommendedName>
</protein>
<organism evidence="1 2">
    <name type="scientific">Lactobacillus kalixensis DSM 16043</name>
    <dbReference type="NCBI Taxonomy" id="1423763"/>
    <lineage>
        <taxon>Bacteria</taxon>
        <taxon>Bacillati</taxon>
        <taxon>Bacillota</taxon>
        <taxon>Bacilli</taxon>
        <taxon>Lactobacillales</taxon>
        <taxon>Lactobacillaceae</taxon>
        <taxon>Lactobacillus</taxon>
    </lineage>
</organism>